<evidence type="ECO:0008006" key="2">
    <source>
        <dbReference type="Google" id="ProtNLM"/>
    </source>
</evidence>
<dbReference type="EMBL" id="LAZR01046758">
    <property type="protein sequence ID" value="KKK95785.1"/>
    <property type="molecule type" value="Genomic_DNA"/>
</dbReference>
<comment type="caution">
    <text evidence="1">The sequence shown here is derived from an EMBL/GenBank/DDBJ whole genome shotgun (WGS) entry which is preliminary data.</text>
</comment>
<evidence type="ECO:0000313" key="1">
    <source>
        <dbReference type="EMBL" id="KKK95785.1"/>
    </source>
</evidence>
<protein>
    <recommendedName>
        <fullName evidence="2">Transcription factor zinc-finger domain-containing protein</fullName>
    </recommendedName>
</protein>
<accession>A0A0F9ABZ2</accession>
<dbReference type="AlphaFoldDB" id="A0A0F9ABZ2"/>
<reference evidence="1" key="1">
    <citation type="journal article" date="2015" name="Nature">
        <title>Complex archaea that bridge the gap between prokaryotes and eukaryotes.</title>
        <authorList>
            <person name="Spang A."/>
            <person name="Saw J.H."/>
            <person name="Jorgensen S.L."/>
            <person name="Zaremba-Niedzwiedzka K."/>
            <person name="Martijn J."/>
            <person name="Lind A.E."/>
            <person name="van Eijk R."/>
            <person name="Schleper C."/>
            <person name="Guy L."/>
            <person name="Ettema T.J."/>
        </authorList>
    </citation>
    <scope>NUCLEOTIDE SEQUENCE</scope>
</reference>
<gene>
    <name evidence="1" type="ORF">LCGC14_2669320</name>
</gene>
<proteinExistence type="predicted"/>
<name>A0A0F9ABZ2_9ZZZZ</name>
<organism evidence="1">
    <name type="scientific">marine sediment metagenome</name>
    <dbReference type="NCBI Taxonomy" id="412755"/>
    <lineage>
        <taxon>unclassified sequences</taxon>
        <taxon>metagenomes</taxon>
        <taxon>ecological metagenomes</taxon>
    </lineage>
</organism>
<sequence length="53" mass="6215">MNDVMFCDKCPLCDVKLEDTGDGLHFFCSNCSNSWLLDDLEYKPIQKNLKKWL</sequence>